<feature type="compositionally biased region" description="Basic and acidic residues" evidence="6">
    <location>
        <begin position="1072"/>
        <end position="1082"/>
    </location>
</feature>
<dbReference type="PANTHER" id="PTHR46896:SF3">
    <property type="entry name" value="FI06413P-RELATED"/>
    <property type="match status" value="1"/>
</dbReference>
<feature type="region of interest" description="Disordered" evidence="6">
    <location>
        <begin position="395"/>
        <end position="444"/>
    </location>
</feature>
<accession>A0AA40C649</accession>
<sequence length="1165" mass="128739">MPPLPNARMRGFGPVRPVNNLSGSSSLVSNGAWRPTQSLSVLETSAGKRARPTSTITDGPATKRSRTEYTQSHMVLADPDEADVYARTDVHGSQKSSTPIQEFRNVENGSKYPSHPKRKPRGRRPSFSPTTGARRTVRSHNLDLPGDQIQDVDDDEDHLAPQRAAQPARSNVGGDVSDAQFYGQRHSRNAQDESNKRRRIGARMYSNDMDELGDDLSSVPKRATAHQLGANASSASRRGDISKTDWAKVPLSDSVKVMDGEEGVLIVAAVCLMDLRYKAPRRKEPGLPYYLRPDSQNNLRAFTADGRLPQENSWIKITADTSKLFFNTESPFIKVSQPWDTKSRVGSMMVLRFDSPDDAAWVEKWARVKLKSVPISEMQSDKLHQTYVNAVEEVSKELNKGPSPRRASLDFDAPDTRPVEGQAGSLESEAASSPPRSLSSRGRLLKDGMRLSEKKAIQNDIGQLSDRPVRVVSDIEIYSDFKGSPEQPATRRSQRNKSGGRQSVVVEDLPRWTEQNPGWDKDWGRPLVLKRSRVDKEDIPRLDEGQCLNDNLIEYGLRFLFDAYEEKSGLTGRVYVHNTHFYTKLTSNKSYNGKINYDGVKSWTSKVDLLSYDYVVVPVNESFHWWLAIICNPGRLDPDAPRPSTSLQVDKDNEAVPESNGGAVSDAEVMSVGDRRPLRSPREFAVVDLRHLSIDSPKVARHAHNDVDNHVVDLVQDDAVEKAATEGTRRPAKRGRKSAGPPPKVYDPQETRIITLDSLGGGHSSSVTCLKHYLSAEFEHKRQKVIETLPVQLGMKATNIPEQDNFCDCGVYLLGYAQEFFREPDKFVQTLLQKKTPDWNFNPSKLRRLWRHTIREQHAISHGLDRPDDSEEHDVISGSRAATGSQSSLRGAGVGGVRESTPPPGLDSGAVDISCKKSQAGPEYVELGAESAISPRVGGGPKRELHGEAPSEPSPSKARLPGAWPAADGSSDEVSLLQLPEHGSPQRDAARRVEKKLDSWQGPGGEVKFISTLPVSSPTDNEPTGEEITDIKDIELKSPATSRRKYLPRRYSSEDIRVLGSKKIGRIPAAEPDNRPSSRTDSGDVSEITTSKFFAKTTPDNRPITRGHAESTVYTQARFASPSSPAFRGSHTEGRPRLRVPAVAAAELVRPQEAIDLTEEESGVI</sequence>
<dbReference type="InterPro" id="IPR038765">
    <property type="entry name" value="Papain-like_cys_pep_sf"/>
</dbReference>
<proteinExistence type="inferred from homology"/>
<evidence type="ECO:0000256" key="1">
    <source>
        <dbReference type="ARBA" id="ARBA00005234"/>
    </source>
</evidence>
<evidence type="ECO:0000256" key="6">
    <source>
        <dbReference type="SAM" id="MobiDB-lite"/>
    </source>
</evidence>
<name>A0AA40C649_9PEZI</name>
<feature type="compositionally biased region" description="Low complexity" evidence="6">
    <location>
        <begin position="420"/>
        <end position="442"/>
    </location>
</feature>
<keyword evidence="3" id="KW-0645">Protease</keyword>
<dbReference type="PROSITE" id="PS50600">
    <property type="entry name" value="ULP_PROTEASE"/>
    <property type="match status" value="1"/>
</dbReference>
<dbReference type="GO" id="GO:0005737">
    <property type="term" value="C:cytoplasm"/>
    <property type="evidence" value="ECO:0007669"/>
    <property type="project" value="TreeGrafter"/>
</dbReference>
<dbReference type="PANTHER" id="PTHR46896">
    <property type="entry name" value="SENTRIN-SPECIFIC PROTEASE"/>
    <property type="match status" value="1"/>
</dbReference>
<evidence type="ECO:0000259" key="7">
    <source>
        <dbReference type="PROSITE" id="PS50600"/>
    </source>
</evidence>
<feature type="region of interest" description="Disordered" evidence="6">
    <location>
        <begin position="861"/>
        <end position="913"/>
    </location>
</feature>
<dbReference type="GO" id="GO:0070139">
    <property type="term" value="F:SUMO-specific endopeptidase activity"/>
    <property type="evidence" value="ECO:0007669"/>
    <property type="project" value="TreeGrafter"/>
</dbReference>
<gene>
    <name evidence="8" type="ORF">B0T14DRAFT_492748</name>
</gene>
<organism evidence="8 9">
    <name type="scientific">Immersiella caudata</name>
    <dbReference type="NCBI Taxonomy" id="314043"/>
    <lineage>
        <taxon>Eukaryota</taxon>
        <taxon>Fungi</taxon>
        <taxon>Dikarya</taxon>
        <taxon>Ascomycota</taxon>
        <taxon>Pezizomycotina</taxon>
        <taxon>Sordariomycetes</taxon>
        <taxon>Sordariomycetidae</taxon>
        <taxon>Sordariales</taxon>
        <taxon>Lasiosphaeriaceae</taxon>
        <taxon>Immersiella</taxon>
    </lineage>
</organism>
<dbReference type="GO" id="GO:0006508">
    <property type="term" value="P:proteolysis"/>
    <property type="evidence" value="ECO:0007669"/>
    <property type="project" value="UniProtKB-KW"/>
</dbReference>
<dbReference type="InterPro" id="IPR051947">
    <property type="entry name" value="Sentrin-specific_protease"/>
</dbReference>
<dbReference type="GO" id="GO:0016926">
    <property type="term" value="P:protein desumoylation"/>
    <property type="evidence" value="ECO:0007669"/>
    <property type="project" value="TreeGrafter"/>
</dbReference>
<feature type="region of interest" description="Disordered" evidence="6">
    <location>
        <begin position="930"/>
        <end position="1027"/>
    </location>
</feature>
<dbReference type="SUPFAM" id="SSF54001">
    <property type="entry name" value="Cysteine proteinases"/>
    <property type="match status" value="1"/>
</dbReference>
<feature type="domain" description="Ubiquitin-like protease family profile" evidence="7">
    <location>
        <begin position="532"/>
        <end position="820"/>
    </location>
</feature>
<feature type="compositionally biased region" description="Low complexity" evidence="6">
    <location>
        <begin position="18"/>
        <end position="31"/>
    </location>
</feature>
<dbReference type="GO" id="GO:0005634">
    <property type="term" value="C:nucleus"/>
    <property type="evidence" value="ECO:0007669"/>
    <property type="project" value="TreeGrafter"/>
</dbReference>
<comment type="caution">
    <text evidence="8">The sequence shown here is derived from an EMBL/GenBank/DDBJ whole genome shotgun (WGS) entry which is preliminary data.</text>
</comment>
<keyword evidence="9" id="KW-1185">Reference proteome</keyword>
<dbReference type="Pfam" id="PF25424">
    <property type="entry name" value="PH_35"/>
    <property type="match status" value="1"/>
</dbReference>
<keyword evidence="2" id="KW-0597">Phosphoprotein</keyword>
<dbReference type="Proteomes" id="UP001175000">
    <property type="component" value="Unassembled WGS sequence"/>
</dbReference>
<evidence type="ECO:0000313" key="8">
    <source>
        <dbReference type="EMBL" id="KAK0626420.1"/>
    </source>
</evidence>
<evidence type="ECO:0000256" key="5">
    <source>
        <dbReference type="ARBA" id="ARBA00022801"/>
    </source>
</evidence>
<evidence type="ECO:0000313" key="9">
    <source>
        <dbReference type="Proteomes" id="UP001175000"/>
    </source>
</evidence>
<evidence type="ECO:0000256" key="2">
    <source>
        <dbReference type="ARBA" id="ARBA00022553"/>
    </source>
</evidence>
<feature type="region of interest" description="Disordered" evidence="6">
    <location>
        <begin position="722"/>
        <end position="748"/>
    </location>
</feature>
<feature type="compositionally biased region" description="Polar residues" evidence="6">
    <location>
        <begin position="1013"/>
        <end position="1022"/>
    </location>
</feature>
<dbReference type="Gene3D" id="3.40.395.10">
    <property type="entry name" value="Adenoviral Proteinase, Chain A"/>
    <property type="match status" value="1"/>
</dbReference>
<keyword evidence="4" id="KW-0833">Ubl conjugation pathway</keyword>
<evidence type="ECO:0000256" key="3">
    <source>
        <dbReference type="ARBA" id="ARBA00022670"/>
    </source>
</evidence>
<dbReference type="AlphaFoldDB" id="A0AA40C649"/>
<dbReference type="InterPro" id="IPR057501">
    <property type="entry name" value="DeUb_enz_PH"/>
</dbReference>
<protein>
    <recommendedName>
        <fullName evidence="7">Ubiquitin-like protease family profile domain-containing protein</fullName>
    </recommendedName>
</protein>
<dbReference type="EMBL" id="JAULSU010000002">
    <property type="protein sequence ID" value="KAK0626420.1"/>
    <property type="molecule type" value="Genomic_DNA"/>
</dbReference>
<feature type="region of interest" description="Disordered" evidence="6">
    <location>
        <begin position="481"/>
        <end position="509"/>
    </location>
</feature>
<reference evidence="8" key="1">
    <citation type="submission" date="2023-06" db="EMBL/GenBank/DDBJ databases">
        <title>Genome-scale phylogeny and comparative genomics of the fungal order Sordariales.</title>
        <authorList>
            <consortium name="Lawrence Berkeley National Laboratory"/>
            <person name="Hensen N."/>
            <person name="Bonometti L."/>
            <person name="Westerberg I."/>
            <person name="Brannstrom I.O."/>
            <person name="Guillou S."/>
            <person name="Cros-Aarteil S."/>
            <person name="Calhoun S."/>
            <person name="Haridas S."/>
            <person name="Kuo A."/>
            <person name="Mondo S."/>
            <person name="Pangilinan J."/>
            <person name="Riley R."/>
            <person name="Labutti K."/>
            <person name="Andreopoulos B."/>
            <person name="Lipzen A."/>
            <person name="Chen C."/>
            <person name="Yanf M."/>
            <person name="Daum C."/>
            <person name="Ng V."/>
            <person name="Clum A."/>
            <person name="Steindorff A."/>
            <person name="Ohm R."/>
            <person name="Martin F."/>
            <person name="Silar P."/>
            <person name="Natvig D."/>
            <person name="Lalanne C."/>
            <person name="Gautier V."/>
            <person name="Ament-Velasquez S.L."/>
            <person name="Kruys A."/>
            <person name="Hutchinson M.I."/>
            <person name="Powell A.J."/>
            <person name="Barry K."/>
            <person name="Miller A.N."/>
            <person name="Grigoriev I.V."/>
            <person name="Debuchy R."/>
            <person name="Gladieux P."/>
            <person name="Thoren M.H."/>
            <person name="Johannesson H."/>
        </authorList>
    </citation>
    <scope>NUCLEOTIDE SEQUENCE</scope>
    <source>
        <strain evidence="8">CBS 606.72</strain>
    </source>
</reference>
<comment type="similarity">
    <text evidence="1">Belongs to the peptidase C48 family.</text>
</comment>
<feature type="region of interest" description="Disordered" evidence="6">
    <location>
        <begin position="1063"/>
        <end position="1138"/>
    </location>
</feature>
<feature type="region of interest" description="Disordered" evidence="6">
    <location>
        <begin position="641"/>
        <end position="662"/>
    </location>
</feature>
<feature type="compositionally biased region" description="Basic residues" evidence="6">
    <location>
        <begin position="114"/>
        <end position="124"/>
    </location>
</feature>
<feature type="compositionally biased region" description="Polar residues" evidence="6">
    <location>
        <begin position="880"/>
        <end position="889"/>
    </location>
</feature>
<feature type="compositionally biased region" description="Basic and acidic residues" evidence="6">
    <location>
        <begin position="984"/>
        <end position="998"/>
    </location>
</feature>
<feature type="region of interest" description="Disordered" evidence="6">
    <location>
        <begin position="1"/>
        <end position="199"/>
    </location>
</feature>
<keyword evidence="5" id="KW-0378">Hydrolase</keyword>
<evidence type="ECO:0000256" key="4">
    <source>
        <dbReference type="ARBA" id="ARBA00022786"/>
    </source>
</evidence>
<dbReference type="Pfam" id="PF02902">
    <property type="entry name" value="Peptidase_C48"/>
    <property type="match status" value="1"/>
</dbReference>
<dbReference type="InterPro" id="IPR003653">
    <property type="entry name" value="Peptidase_C48_C"/>
</dbReference>